<dbReference type="Proteomes" id="UP000762253">
    <property type="component" value="Unassembled WGS sequence"/>
</dbReference>
<evidence type="ECO:0000313" key="2">
    <source>
        <dbReference type="Proteomes" id="UP000762253"/>
    </source>
</evidence>
<name>A0ABX1MHX4_9CYAN</name>
<reference evidence="1 2" key="1">
    <citation type="submission" date="2018-06" db="EMBL/GenBank/DDBJ databases">
        <title>Comparative genomics of Brasilonema spp. strains.</title>
        <authorList>
            <person name="Alvarenga D.O."/>
            <person name="Fiore M.F."/>
            <person name="Varani A.M."/>
        </authorList>
    </citation>
    <scope>NUCLEOTIDE SEQUENCE [LARGE SCALE GENOMIC DNA]</scope>
    <source>
        <strain evidence="1 2">UFV-OR1</strain>
    </source>
</reference>
<comment type="caution">
    <text evidence="1">The sequence shown here is derived from an EMBL/GenBank/DDBJ whole genome shotgun (WGS) entry which is preliminary data.</text>
</comment>
<evidence type="ECO:0000313" key="1">
    <source>
        <dbReference type="EMBL" id="NMF67036.1"/>
    </source>
</evidence>
<organism evidence="1 2">
    <name type="scientific">Brasilonema octagenarum UFV-OR1</name>
    <dbReference type="NCBI Taxonomy" id="417115"/>
    <lineage>
        <taxon>Bacteria</taxon>
        <taxon>Bacillati</taxon>
        <taxon>Cyanobacteriota</taxon>
        <taxon>Cyanophyceae</taxon>
        <taxon>Nostocales</taxon>
        <taxon>Scytonemataceae</taxon>
        <taxon>Brasilonema</taxon>
        <taxon>Octagenarum group</taxon>
    </lineage>
</organism>
<accession>A0ABX1MHX4</accession>
<sequence length="62" mass="6802">MFDAIGFCVVSEDVERERTGNREQGGKKGGDFLRLTPLIGNGAKSQETYKKTIICRVGTVHS</sequence>
<keyword evidence="2" id="KW-1185">Reference proteome</keyword>
<protein>
    <recommendedName>
        <fullName evidence="3">Transposase</fullName>
    </recommendedName>
</protein>
<evidence type="ECO:0008006" key="3">
    <source>
        <dbReference type="Google" id="ProtNLM"/>
    </source>
</evidence>
<proteinExistence type="predicted"/>
<dbReference type="EMBL" id="QMEC01000212">
    <property type="protein sequence ID" value="NMF67036.1"/>
    <property type="molecule type" value="Genomic_DNA"/>
</dbReference>
<gene>
    <name evidence="1" type="ORF">DP115_31530</name>
</gene>